<evidence type="ECO:0008006" key="3">
    <source>
        <dbReference type="Google" id="ProtNLM"/>
    </source>
</evidence>
<name>A0ABZ0V1C0_9RHOB</name>
<gene>
    <name evidence="1" type="ORF">T7987_03295</name>
</gene>
<dbReference type="EMBL" id="CP139725">
    <property type="protein sequence ID" value="WPZ22276.1"/>
    <property type="molecule type" value="Genomic_DNA"/>
</dbReference>
<proteinExistence type="predicted"/>
<dbReference type="InterPro" id="IPR052183">
    <property type="entry name" value="IS_Transposase"/>
</dbReference>
<evidence type="ECO:0000313" key="2">
    <source>
        <dbReference type="Proteomes" id="UP001326567"/>
    </source>
</evidence>
<protein>
    <recommendedName>
        <fullName evidence="3">Transposase</fullName>
    </recommendedName>
</protein>
<dbReference type="PANTHER" id="PTHR35528">
    <property type="entry name" value="BLL1675 PROTEIN"/>
    <property type="match status" value="1"/>
</dbReference>
<evidence type="ECO:0000313" key="1">
    <source>
        <dbReference type="EMBL" id="WPZ22276.1"/>
    </source>
</evidence>
<keyword evidence="2" id="KW-1185">Reference proteome</keyword>
<dbReference type="RefSeq" id="WP_322328998.1">
    <property type="nucleotide sequence ID" value="NZ_CP139725.1"/>
</dbReference>
<dbReference type="Proteomes" id="UP001326567">
    <property type="component" value="Chromosome"/>
</dbReference>
<organism evidence="1 2">
    <name type="scientific">Sulfitobacter faviae</name>
    <dbReference type="NCBI Taxonomy" id="1775881"/>
    <lineage>
        <taxon>Bacteria</taxon>
        <taxon>Pseudomonadati</taxon>
        <taxon>Pseudomonadota</taxon>
        <taxon>Alphaproteobacteria</taxon>
        <taxon>Rhodobacterales</taxon>
        <taxon>Roseobacteraceae</taxon>
        <taxon>Sulfitobacter</taxon>
    </lineage>
</organism>
<sequence>MAQRKNPFKRHRFPREIILLAVRWYCRYPLSCRDVRDLLAERGVTVDASTIHRWVRKFGPEIRQRAYGRHRS</sequence>
<accession>A0ABZ0V1C0</accession>
<reference evidence="1 2" key="1">
    <citation type="submission" date="2023-11" db="EMBL/GenBank/DDBJ databases">
        <title>From the Deep-Sea to the Surface: Bacterial Genomes Isolated from the Moytirra Hydrothermal Vent Plume.</title>
        <authorList>
            <person name="Major S.R."/>
        </authorList>
    </citation>
    <scope>NUCLEOTIDE SEQUENCE [LARGE SCALE GENOMIC DNA]</scope>
    <source>
        <strain evidence="1 2">OXR-9</strain>
    </source>
</reference>
<dbReference type="PANTHER" id="PTHR35528:SF3">
    <property type="entry name" value="BLL1675 PROTEIN"/>
    <property type="match status" value="1"/>
</dbReference>